<keyword evidence="5 6" id="KW-0472">Membrane</keyword>
<organism evidence="8 10">
    <name type="scientific">Clostridium septicum</name>
    <dbReference type="NCBI Taxonomy" id="1504"/>
    <lineage>
        <taxon>Bacteria</taxon>
        <taxon>Bacillati</taxon>
        <taxon>Bacillota</taxon>
        <taxon>Clostridia</taxon>
        <taxon>Eubacteriales</taxon>
        <taxon>Clostridiaceae</taxon>
        <taxon>Clostridium</taxon>
    </lineage>
</organism>
<proteinExistence type="inferred from homology"/>
<evidence type="ECO:0000256" key="4">
    <source>
        <dbReference type="ARBA" id="ARBA00022989"/>
    </source>
</evidence>
<reference evidence="9" key="2">
    <citation type="submission" date="2022-06" db="EMBL/GenBank/DDBJ databases">
        <authorList>
            <person name="Holder M.E."/>
            <person name="Ajami N.J."/>
            <person name="Petrosino J.F."/>
        </authorList>
    </citation>
    <scope>NUCLEOTIDE SEQUENCE</scope>
    <source>
        <strain evidence="9">RMA 8861</strain>
    </source>
</reference>
<dbReference type="Pfam" id="PF02687">
    <property type="entry name" value="FtsX"/>
    <property type="match status" value="1"/>
</dbReference>
<keyword evidence="3 6" id="KW-0812">Transmembrane</keyword>
<evidence type="ECO:0000256" key="5">
    <source>
        <dbReference type="ARBA" id="ARBA00023136"/>
    </source>
</evidence>
<gene>
    <name evidence="8" type="ORF">CP523_03560</name>
    <name evidence="9" type="ORF">NH397_11795</name>
</gene>
<feature type="transmembrane region" description="Helical" evidence="6">
    <location>
        <begin position="290"/>
        <end position="313"/>
    </location>
</feature>
<feature type="transmembrane region" description="Helical" evidence="6">
    <location>
        <begin position="17"/>
        <end position="34"/>
    </location>
</feature>
<evidence type="ECO:0000313" key="11">
    <source>
        <dbReference type="Proteomes" id="UP001055437"/>
    </source>
</evidence>
<evidence type="ECO:0000256" key="2">
    <source>
        <dbReference type="ARBA" id="ARBA00022475"/>
    </source>
</evidence>
<accession>A0A9N7JJJ1</accession>
<feature type="transmembrane region" description="Helical" evidence="6">
    <location>
        <begin position="63"/>
        <end position="83"/>
    </location>
</feature>
<dbReference type="KEGG" id="csep:CP523_03560"/>
<comment type="similarity">
    <text evidence="6">Belongs to the ABC-4 integral membrane protein family.</text>
</comment>
<dbReference type="GO" id="GO:0005886">
    <property type="term" value="C:plasma membrane"/>
    <property type="evidence" value="ECO:0007669"/>
    <property type="project" value="UniProtKB-SubCell"/>
</dbReference>
<feature type="domain" description="ABC3 transporter permease C-terminal" evidence="7">
    <location>
        <begin position="64"/>
        <end position="183"/>
    </location>
</feature>
<dbReference type="InterPro" id="IPR003838">
    <property type="entry name" value="ABC3_permease_C"/>
</dbReference>
<dbReference type="Proteomes" id="UP001055437">
    <property type="component" value="Chromosome"/>
</dbReference>
<dbReference type="GeneID" id="303559759"/>
<dbReference type="Proteomes" id="UP000280586">
    <property type="component" value="Chromosome"/>
</dbReference>
<keyword evidence="4 6" id="KW-1133">Transmembrane helix</keyword>
<evidence type="ECO:0000313" key="8">
    <source>
        <dbReference type="EMBL" id="AYE33608.1"/>
    </source>
</evidence>
<dbReference type="EMBL" id="CP023671">
    <property type="protein sequence ID" value="AYE33608.1"/>
    <property type="molecule type" value="Genomic_DNA"/>
</dbReference>
<dbReference type="PIRSF" id="PIRSF018968">
    <property type="entry name" value="ABC_permease_BceB"/>
    <property type="match status" value="1"/>
</dbReference>
<sequence length="662" mass="74781">MYSKLATRNLKRSLKDYTIYFLTLIFAVSIFYVFNSIESQRIMMELSDMQANAFELVSKTMGIASKFMAFILGFLIVYANNYLIKRRKKEFGIYMTLGMEKGSLSRVIFMETLMVGVISLIIGLTIGVLLSQGLSILTAKMFQVNLVKFKFVFSETAAIRTVLCFGIIYLVVLLFNTISIRKIKLIDLLTSSRKNETVKVKNIWVSVLVFIISLMMIGEAYYIVLSKGIAEIGFNFNLMSILLGVLGTFLFFFSLSGFLLKLVQSNKRHYLKGLNMFILRQINSKINSTFVSMTFICLMLFVAICTFSGGIGINKALNSDLKDLTKFDVTFWDLDGSDIEEVLREKGIEINDYASSYMKYTTYKNNFGFKDFLNEDEAEDAKSYYPVAKNQGVPIVKLSDFNSIMKMLNMKEVSLEKDEYLAFGDIKDLKKGVQNQINNKKKINVNGIELKPANTEFFEITPYNQMMKSNLCTFVVNDSLVDGLEKLQSYLSMNYKIDKDKCEKDFGEKVRGGYKDSEMDTYYMTKEEQLSNSAGLGAVVSYLGIYIGVVFLITSAAVLALQQLSESTENIERYKLLTKIGVDRSMINKSLFVQISIYFIVPLSLALVHSIVGLKISSHVVATFGNSSIMDNILIAVVALVIIYGGYFMATYLGAKKNISQN</sequence>
<feature type="transmembrane region" description="Helical" evidence="6">
    <location>
        <begin position="104"/>
        <end position="137"/>
    </location>
</feature>
<evidence type="ECO:0000259" key="7">
    <source>
        <dbReference type="Pfam" id="PF02687"/>
    </source>
</evidence>
<dbReference type="PANTHER" id="PTHR46795">
    <property type="entry name" value="ABC TRANSPORTER PERMEASE-RELATED-RELATED"/>
    <property type="match status" value="1"/>
</dbReference>
<reference evidence="8 10" key="1">
    <citation type="submission" date="2017-09" db="EMBL/GenBank/DDBJ databases">
        <authorList>
            <person name="Thomas P."/>
            <person name="Seyboldt C."/>
        </authorList>
    </citation>
    <scope>NUCLEOTIDE SEQUENCE [LARGE SCALE GENOMIC DNA]</scope>
    <source>
        <strain evidence="8 10">DSM 7534</strain>
    </source>
</reference>
<evidence type="ECO:0000256" key="1">
    <source>
        <dbReference type="ARBA" id="ARBA00004651"/>
    </source>
</evidence>
<protein>
    <submittedName>
        <fullName evidence="8 9">ABC transporter</fullName>
    </submittedName>
</protein>
<evidence type="ECO:0000313" key="9">
    <source>
        <dbReference type="EMBL" id="USS00167.1"/>
    </source>
</evidence>
<feature type="transmembrane region" description="Helical" evidence="6">
    <location>
        <begin position="539"/>
        <end position="561"/>
    </location>
</feature>
<feature type="transmembrane region" description="Helical" evidence="6">
    <location>
        <begin position="203"/>
        <end position="224"/>
    </location>
</feature>
<keyword evidence="11" id="KW-1185">Reference proteome</keyword>
<dbReference type="RefSeq" id="WP_120140491.1">
    <property type="nucleotide sequence ID" value="NZ_CP023671.1"/>
</dbReference>
<dbReference type="EMBL" id="CP099799">
    <property type="protein sequence ID" value="USS00167.1"/>
    <property type="molecule type" value="Genomic_DNA"/>
</dbReference>
<feature type="transmembrane region" description="Helical" evidence="6">
    <location>
        <begin position="157"/>
        <end position="175"/>
    </location>
</feature>
<feature type="transmembrane region" description="Helical" evidence="6">
    <location>
        <begin position="632"/>
        <end position="655"/>
    </location>
</feature>
<dbReference type="GO" id="GO:0055085">
    <property type="term" value="P:transmembrane transport"/>
    <property type="evidence" value="ECO:0007669"/>
    <property type="project" value="UniProtKB-UniRule"/>
</dbReference>
<dbReference type="InterPro" id="IPR052536">
    <property type="entry name" value="ABC-4_Integral_Memb_Prot"/>
</dbReference>
<evidence type="ECO:0000313" key="10">
    <source>
        <dbReference type="Proteomes" id="UP000280586"/>
    </source>
</evidence>
<dbReference type="PANTHER" id="PTHR46795:SF3">
    <property type="entry name" value="ABC TRANSPORTER PERMEASE"/>
    <property type="match status" value="1"/>
</dbReference>
<keyword evidence="2 6" id="KW-1003">Cell membrane</keyword>
<feature type="transmembrane region" description="Helical" evidence="6">
    <location>
        <begin position="236"/>
        <end position="260"/>
    </location>
</feature>
<name>A0A9N7JJJ1_CLOSE</name>
<keyword evidence="6" id="KW-0813">Transport</keyword>
<evidence type="ECO:0000256" key="6">
    <source>
        <dbReference type="PIRNR" id="PIRNR018968"/>
    </source>
</evidence>
<dbReference type="AlphaFoldDB" id="A0A9N7JJJ1"/>
<feature type="transmembrane region" description="Helical" evidence="6">
    <location>
        <begin position="591"/>
        <end position="612"/>
    </location>
</feature>
<comment type="subcellular location">
    <subcellularLocation>
        <location evidence="1 6">Cell membrane</location>
        <topology evidence="1 6">Multi-pass membrane protein</topology>
    </subcellularLocation>
</comment>
<dbReference type="InterPro" id="IPR027022">
    <property type="entry name" value="ABC_permease_BceB-typ"/>
</dbReference>
<evidence type="ECO:0000256" key="3">
    <source>
        <dbReference type="ARBA" id="ARBA00022692"/>
    </source>
</evidence>